<sequence>MDFWWWPYTEVESRRVRTIIWSESELVLFPSSQIQETDFSCGRQKYVEDLQLYGVFSPIQEVFGFSREEVKLLLYKRRRTNQGGVR</sequence>
<proteinExistence type="predicted"/>
<dbReference type="Gramene" id="RZC58753">
    <property type="protein sequence ID" value="RZC58753"/>
    <property type="gene ID" value="C5167_006056"/>
</dbReference>
<dbReference type="Proteomes" id="UP000316621">
    <property type="component" value="Chromosome 4"/>
</dbReference>
<evidence type="ECO:0000313" key="2">
    <source>
        <dbReference type="Proteomes" id="UP000316621"/>
    </source>
</evidence>
<name>A0A4Y7JCC9_PAPSO</name>
<protein>
    <submittedName>
        <fullName evidence="1">Uncharacterized protein</fullName>
    </submittedName>
</protein>
<reference evidence="1 2" key="1">
    <citation type="journal article" date="2018" name="Science">
        <title>The opium poppy genome and morphinan production.</title>
        <authorList>
            <person name="Guo L."/>
            <person name="Winzer T."/>
            <person name="Yang X."/>
            <person name="Li Y."/>
            <person name="Ning Z."/>
            <person name="He Z."/>
            <person name="Teodor R."/>
            <person name="Lu Y."/>
            <person name="Bowser T.A."/>
            <person name="Graham I.A."/>
            <person name="Ye K."/>
        </authorList>
    </citation>
    <scope>NUCLEOTIDE SEQUENCE [LARGE SCALE GENOMIC DNA]</scope>
    <source>
        <strain evidence="2">cv. HN1</strain>
        <tissue evidence="1">Leaves</tissue>
    </source>
</reference>
<evidence type="ECO:0000313" key="1">
    <source>
        <dbReference type="EMBL" id="RZC58753.1"/>
    </source>
</evidence>
<dbReference type="AlphaFoldDB" id="A0A4Y7JCC9"/>
<keyword evidence="2" id="KW-1185">Reference proteome</keyword>
<dbReference type="EMBL" id="CM010718">
    <property type="protein sequence ID" value="RZC58753.1"/>
    <property type="molecule type" value="Genomic_DNA"/>
</dbReference>
<organism evidence="1 2">
    <name type="scientific">Papaver somniferum</name>
    <name type="common">Opium poppy</name>
    <dbReference type="NCBI Taxonomy" id="3469"/>
    <lineage>
        <taxon>Eukaryota</taxon>
        <taxon>Viridiplantae</taxon>
        <taxon>Streptophyta</taxon>
        <taxon>Embryophyta</taxon>
        <taxon>Tracheophyta</taxon>
        <taxon>Spermatophyta</taxon>
        <taxon>Magnoliopsida</taxon>
        <taxon>Ranunculales</taxon>
        <taxon>Papaveraceae</taxon>
        <taxon>Papaveroideae</taxon>
        <taxon>Papaver</taxon>
    </lineage>
</organism>
<accession>A0A4Y7JCC9</accession>
<gene>
    <name evidence="1" type="ORF">C5167_006056</name>
</gene>